<evidence type="ECO:0000313" key="1">
    <source>
        <dbReference type="EMBL" id="TGX83197.1"/>
    </source>
</evidence>
<accession>A0AC61QS28</accession>
<dbReference type="EC" id="4.2.1.8" evidence="1"/>
<proteinExistence type="predicted"/>
<keyword evidence="2" id="KW-1185">Reference proteome</keyword>
<name>A0AC61QS28_9BACT</name>
<protein>
    <submittedName>
        <fullName evidence="1">Mannonate dehydratase</fullName>
        <ecNumber evidence="1">4.2.1.8</ecNumber>
    </submittedName>
</protein>
<dbReference type="Proteomes" id="UP000308886">
    <property type="component" value="Unassembled WGS sequence"/>
</dbReference>
<gene>
    <name evidence="1" type="primary">uxuA</name>
    <name evidence="1" type="ORF">E5358_04450</name>
</gene>
<sequence length="426" mass="48451">MEKTWRWFGKNDKITLAMLKQIGVEGIVTALHDVPLGEVWTREKIRDLKEYIESYGMRWSVVESLPVTETIKYGGPDRDQQIEVYKESLANLGKEGIHCVCYNFMPVLDWARTDLLHDNPNGASNLYFNWAEFAYFDIHILKREGAAEEWKAIVEGNGSNASKALQGRDLMAEVEAIRAKADAQYDRELVENIVIKTQGFVSGNFKEGDEKPVELFRELLALYKGVTKDDLRNNMKTWLEAIMPICDEYDIDMCVHPDDPPFPILGLPRIVNCEEDIQWFLDAVPNEHNGLTFCAGSLSAGGHNDLTPLAEKFHERTHFVHLRSCYIFPNGDFTEASHLGGRANLIELARIFEKEEQRRMQTRKPSTQKLPMRVDHGMTMLGDEDKGYNAGYSFLGRMFGLAQVQGIIATVDNELGIKYTQPGFFG</sequence>
<comment type="caution">
    <text evidence="1">The sequence shown here is derived from an EMBL/GenBank/DDBJ whole genome shotgun (WGS) entry which is preliminary data.</text>
</comment>
<dbReference type="EMBL" id="SRZC01000005">
    <property type="protein sequence ID" value="TGX83197.1"/>
    <property type="molecule type" value="Genomic_DNA"/>
</dbReference>
<reference evidence="1" key="1">
    <citation type="submission" date="2019-04" db="EMBL/GenBank/DDBJ databases">
        <title>Microbes associate with the intestines of laboratory mice.</title>
        <authorList>
            <person name="Navarre W."/>
            <person name="Wong E."/>
            <person name="Huang K."/>
            <person name="Tropini C."/>
            <person name="Ng K."/>
            <person name="Yu B."/>
        </authorList>
    </citation>
    <scope>NUCLEOTIDE SEQUENCE</scope>
    <source>
        <strain evidence="1">NM73_A23</strain>
    </source>
</reference>
<keyword evidence="1" id="KW-0456">Lyase</keyword>
<evidence type="ECO:0000313" key="2">
    <source>
        <dbReference type="Proteomes" id="UP000308886"/>
    </source>
</evidence>
<organism evidence="1 2">
    <name type="scientific">Palleniella muris</name>
    <dbReference type="NCBI Taxonomy" id="3038145"/>
    <lineage>
        <taxon>Bacteria</taxon>
        <taxon>Pseudomonadati</taxon>
        <taxon>Bacteroidota</taxon>
        <taxon>Bacteroidia</taxon>
        <taxon>Bacteroidales</taxon>
        <taxon>Prevotellaceae</taxon>
        <taxon>Palleniella</taxon>
    </lineage>
</organism>